<dbReference type="FunFam" id="3.30.200.20:FF:000075">
    <property type="entry name" value="Probable serine/threonine-protein kinase WNK1"/>
    <property type="match status" value="1"/>
</dbReference>
<comment type="caution">
    <text evidence="12">The sequence shown here is derived from an EMBL/GenBank/DDBJ whole genome shotgun (WGS) entry which is preliminary data.</text>
</comment>
<dbReference type="Gene3D" id="3.30.200.20">
    <property type="entry name" value="Phosphorylase Kinase, domain 1"/>
    <property type="match status" value="1"/>
</dbReference>
<feature type="region of interest" description="Disordered" evidence="10">
    <location>
        <begin position="322"/>
        <end position="357"/>
    </location>
</feature>
<dbReference type="PANTHER" id="PTHR13902">
    <property type="entry name" value="SERINE/THREONINE-PROTEIN KINASE WNK WITH NO LYSINE -RELATED"/>
    <property type="match status" value="1"/>
</dbReference>
<evidence type="ECO:0000259" key="11">
    <source>
        <dbReference type="PROSITE" id="PS50011"/>
    </source>
</evidence>
<comment type="catalytic activity">
    <reaction evidence="8">
        <text>L-seryl-[protein] + ATP = O-phospho-L-seryl-[protein] + ADP + H(+)</text>
        <dbReference type="Rhea" id="RHEA:17989"/>
        <dbReference type="Rhea" id="RHEA-COMP:9863"/>
        <dbReference type="Rhea" id="RHEA-COMP:11604"/>
        <dbReference type="ChEBI" id="CHEBI:15378"/>
        <dbReference type="ChEBI" id="CHEBI:29999"/>
        <dbReference type="ChEBI" id="CHEBI:30616"/>
        <dbReference type="ChEBI" id="CHEBI:83421"/>
        <dbReference type="ChEBI" id="CHEBI:456216"/>
        <dbReference type="EC" id="2.7.11.1"/>
    </reaction>
</comment>
<proteinExistence type="predicted"/>
<comment type="catalytic activity">
    <reaction evidence="7">
        <text>L-threonyl-[protein] + ATP = O-phospho-L-threonyl-[protein] + ADP + H(+)</text>
        <dbReference type="Rhea" id="RHEA:46608"/>
        <dbReference type="Rhea" id="RHEA-COMP:11060"/>
        <dbReference type="Rhea" id="RHEA-COMP:11605"/>
        <dbReference type="ChEBI" id="CHEBI:15378"/>
        <dbReference type="ChEBI" id="CHEBI:30013"/>
        <dbReference type="ChEBI" id="CHEBI:30616"/>
        <dbReference type="ChEBI" id="CHEBI:61977"/>
        <dbReference type="ChEBI" id="CHEBI:456216"/>
        <dbReference type="EC" id="2.7.11.1"/>
    </reaction>
</comment>
<evidence type="ECO:0000256" key="8">
    <source>
        <dbReference type="ARBA" id="ARBA00048679"/>
    </source>
</evidence>
<evidence type="ECO:0000256" key="1">
    <source>
        <dbReference type="ARBA" id="ARBA00012513"/>
    </source>
</evidence>
<dbReference type="EMBL" id="JADFTS010000005">
    <property type="protein sequence ID" value="KAF9605705.1"/>
    <property type="molecule type" value="Genomic_DNA"/>
</dbReference>
<dbReference type="CDD" id="cd13983">
    <property type="entry name" value="STKc_WNK"/>
    <property type="match status" value="1"/>
</dbReference>
<dbReference type="InterPro" id="IPR011009">
    <property type="entry name" value="Kinase-like_dom_sf"/>
</dbReference>
<keyword evidence="6" id="KW-0067">ATP-binding</keyword>
<keyword evidence="5" id="KW-0418">Kinase</keyword>
<dbReference type="Gene3D" id="1.10.510.10">
    <property type="entry name" value="Transferase(Phosphotransferase) domain 1"/>
    <property type="match status" value="1"/>
</dbReference>
<dbReference type="OrthoDB" id="4062651at2759"/>
<dbReference type="FunFam" id="1.10.510.10:FF:000046">
    <property type="entry name" value="probable serine/threonine-protein kinase WNK9"/>
    <property type="match status" value="1"/>
</dbReference>
<dbReference type="Pfam" id="PF00069">
    <property type="entry name" value="Pkinase"/>
    <property type="match status" value="1"/>
</dbReference>
<feature type="coiled-coil region" evidence="9">
    <location>
        <begin position="388"/>
        <end position="422"/>
    </location>
</feature>
<evidence type="ECO:0000256" key="4">
    <source>
        <dbReference type="ARBA" id="ARBA00022741"/>
    </source>
</evidence>
<evidence type="ECO:0000256" key="9">
    <source>
        <dbReference type="SAM" id="Coils"/>
    </source>
</evidence>
<evidence type="ECO:0000256" key="6">
    <source>
        <dbReference type="ARBA" id="ARBA00022840"/>
    </source>
</evidence>
<gene>
    <name evidence="12" type="ORF">IFM89_018048</name>
</gene>
<sequence length="438" mass="49229">MSLCEEECCDVSEPPDPDVVETDPTRRYLRFKEVLGAGASKIVYKGFDEVNGIEVAWSQVKIDEVLCSPEDLERLHNEVRLLKSLKHNNIIKFYNSWVDDKNKTINIITELFTSGSLRQYGKKHKKFNLKAVKSWAIQILLGLKYLHSHSPPIIHRDIKCDNIFINGNHGEVKIGDLGLAVVMEQANEHKHTFVGTPAYIAPEVYEGDYDELADIYSFGMCLLEMVTFEQPYNECQIPCQIFKKVITGVMPKSLGKVEDPEVKSFIEKCLLPANQRLPAKELLKDPFLQVEGFSDVQNKAAYVSKGPTYRVLERVKLGEISHADTESQKSTVTTEAKCSDMSTTGNSQKSSLSTSVSNVTGPMKYSGGVLDGVKMDTDINMASDASSVMDDQSDNEEYRKEVEQIELQYQQALKELSVKRHQAIMEAKKKIVTNKIAS</sequence>
<dbReference type="EC" id="2.7.11.1" evidence="1"/>
<evidence type="ECO:0000313" key="12">
    <source>
        <dbReference type="EMBL" id="KAF9605705.1"/>
    </source>
</evidence>
<reference evidence="12 13" key="1">
    <citation type="submission" date="2020-10" db="EMBL/GenBank/DDBJ databases">
        <title>The Coptis chinensis genome and diversification of protoberbering-type alkaloids.</title>
        <authorList>
            <person name="Wang B."/>
            <person name="Shu S."/>
            <person name="Song C."/>
            <person name="Liu Y."/>
        </authorList>
    </citation>
    <scope>NUCLEOTIDE SEQUENCE [LARGE SCALE GENOMIC DNA]</scope>
    <source>
        <strain evidence="12">HL-2020</strain>
        <tissue evidence="12">Leaf</tissue>
    </source>
</reference>
<dbReference type="SMART" id="SM00220">
    <property type="entry name" value="S_TKc"/>
    <property type="match status" value="1"/>
</dbReference>
<dbReference type="PROSITE" id="PS00108">
    <property type="entry name" value="PROTEIN_KINASE_ST"/>
    <property type="match status" value="1"/>
</dbReference>
<organism evidence="12 13">
    <name type="scientific">Coptis chinensis</name>
    <dbReference type="NCBI Taxonomy" id="261450"/>
    <lineage>
        <taxon>Eukaryota</taxon>
        <taxon>Viridiplantae</taxon>
        <taxon>Streptophyta</taxon>
        <taxon>Embryophyta</taxon>
        <taxon>Tracheophyta</taxon>
        <taxon>Spermatophyta</taxon>
        <taxon>Magnoliopsida</taxon>
        <taxon>Ranunculales</taxon>
        <taxon>Ranunculaceae</taxon>
        <taxon>Coptidoideae</taxon>
        <taxon>Coptis</taxon>
    </lineage>
</organism>
<evidence type="ECO:0000313" key="13">
    <source>
        <dbReference type="Proteomes" id="UP000631114"/>
    </source>
</evidence>
<evidence type="ECO:0000256" key="10">
    <source>
        <dbReference type="SAM" id="MobiDB-lite"/>
    </source>
</evidence>
<protein>
    <recommendedName>
        <fullName evidence="1">non-specific serine/threonine protein kinase</fullName>
        <ecNumber evidence="1">2.7.11.1</ecNumber>
    </recommendedName>
</protein>
<keyword evidence="2" id="KW-0723">Serine/threonine-protein kinase</keyword>
<keyword evidence="9" id="KW-0175">Coiled coil</keyword>
<keyword evidence="13" id="KW-1185">Reference proteome</keyword>
<evidence type="ECO:0000256" key="2">
    <source>
        <dbReference type="ARBA" id="ARBA00022527"/>
    </source>
</evidence>
<dbReference type="InterPro" id="IPR000719">
    <property type="entry name" value="Prot_kinase_dom"/>
</dbReference>
<feature type="compositionally biased region" description="Polar residues" evidence="10">
    <location>
        <begin position="328"/>
        <end position="357"/>
    </location>
</feature>
<dbReference type="Proteomes" id="UP000631114">
    <property type="component" value="Unassembled WGS sequence"/>
</dbReference>
<dbReference type="GO" id="GO:0005524">
    <property type="term" value="F:ATP binding"/>
    <property type="evidence" value="ECO:0007669"/>
    <property type="project" value="UniProtKB-KW"/>
</dbReference>
<dbReference type="InterPro" id="IPR008271">
    <property type="entry name" value="Ser/Thr_kinase_AS"/>
</dbReference>
<keyword evidence="4" id="KW-0547">Nucleotide-binding</keyword>
<dbReference type="SUPFAM" id="SSF56112">
    <property type="entry name" value="Protein kinase-like (PK-like)"/>
    <property type="match status" value="1"/>
</dbReference>
<name>A0A835HRL3_9MAGN</name>
<keyword evidence="3" id="KW-0808">Transferase</keyword>
<dbReference type="AlphaFoldDB" id="A0A835HRL3"/>
<accession>A0A835HRL3</accession>
<feature type="domain" description="Protein kinase" evidence="11">
    <location>
        <begin position="29"/>
        <end position="288"/>
    </location>
</feature>
<evidence type="ECO:0000256" key="5">
    <source>
        <dbReference type="ARBA" id="ARBA00022777"/>
    </source>
</evidence>
<dbReference type="PROSITE" id="PS50011">
    <property type="entry name" value="PROTEIN_KINASE_DOM"/>
    <property type="match status" value="1"/>
</dbReference>
<evidence type="ECO:0000256" key="7">
    <source>
        <dbReference type="ARBA" id="ARBA00047899"/>
    </source>
</evidence>
<dbReference type="GO" id="GO:0004674">
    <property type="term" value="F:protein serine/threonine kinase activity"/>
    <property type="evidence" value="ECO:0007669"/>
    <property type="project" value="UniProtKB-KW"/>
</dbReference>
<evidence type="ECO:0000256" key="3">
    <source>
        <dbReference type="ARBA" id="ARBA00022679"/>
    </source>
</evidence>
<dbReference type="InterPro" id="IPR050588">
    <property type="entry name" value="WNK_Ser-Thr_kinase"/>
</dbReference>